<comment type="caution">
    <text evidence="1">The sequence shown here is derived from an EMBL/GenBank/DDBJ whole genome shotgun (WGS) entry which is preliminary data.</text>
</comment>
<feature type="non-terminal residue" evidence="1">
    <location>
        <position position="142"/>
    </location>
</feature>
<proteinExistence type="predicted"/>
<protein>
    <submittedName>
        <fullName evidence="1">Uncharacterized protein</fullName>
    </submittedName>
</protein>
<dbReference type="Proteomes" id="UP000479710">
    <property type="component" value="Unassembled WGS sequence"/>
</dbReference>
<gene>
    <name evidence="1" type="ORF">E2562_032486</name>
</gene>
<evidence type="ECO:0000313" key="2">
    <source>
        <dbReference type="Proteomes" id="UP000479710"/>
    </source>
</evidence>
<evidence type="ECO:0000313" key="1">
    <source>
        <dbReference type="EMBL" id="KAF0927400.1"/>
    </source>
</evidence>
<organism evidence="1 2">
    <name type="scientific">Oryza meyeriana var. granulata</name>
    <dbReference type="NCBI Taxonomy" id="110450"/>
    <lineage>
        <taxon>Eukaryota</taxon>
        <taxon>Viridiplantae</taxon>
        <taxon>Streptophyta</taxon>
        <taxon>Embryophyta</taxon>
        <taxon>Tracheophyta</taxon>
        <taxon>Spermatophyta</taxon>
        <taxon>Magnoliopsida</taxon>
        <taxon>Liliopsida</taxon>
        <taxon>Poales</taxon>
        <taxon>Poaceae</taxon>
        <taxon>BOP clade</taxon>
        <taxon>Oryzoideae</taxon>
        <taxon>Oryzeae</taxon>
        <taxon>Oryzinae</taxon>
        <taxon>Oryza</taxon>
        <taxon>Oryza meyeriana</taxon>
    </lineage>
</organism>
<name>A0A6G1ERZ2_9ORYZ</name>
<reference evidence="1 2" key="1">
    <citation type="submission" date="2019-11" db="EMBL/GenBank/DDBJ databases">
        <title>Whole genome sequence of Oryza granulata.</title>
        <authorList>
            <person name="Li W."/>
        </authorList>
    </citation>
    <scope>NUCLEOTIDE SEQUENCE [LARGE SCALE GENOMIC DNA]</scope>
    <source>
        <strain evidence="2">cv. Menghai</strain>
        <tissue evidence="1">Leaf</tissue>
    </source>
</reference>
<dbReference type="EMBL" id="SPHZ02000003">
    <property type="protein sequence ID" value="KAF0927400.1"/>
    <property type="molecule type" value="Genomic_DNA"/>
</dbReference>
<accession>A0A6G1ERZ2</accession>
<dbReference type="AlphaFoldDB" id="A0A6G1ERZ2"/>
<sequence>MGKGEVRYAELRDLLVAMEKTFCAIPNLAVHTSIHKPCKDIASAGQKLIKALGVLSVACPLGGPVPTETYPERIDRLLRMDTLSFHFLEVISECFCTPVTFGPPAHQNGSFSFCPPAHQDGNFTSYPPVVKKQVYLCWMRLN</sequence>
<keyword evidence="2" id="KW-1185">Reference proteome</keyword>